<evidence type="ECO:0000256" key="1">
    <source>
        <dbReference type="ARBA" id="ARBA00023015"/>
    </source>
</evidence>
<dbReference type="EMBL" id="CAKMMW010000003">
    <property type="protein sequence ID" value="CAH1199960.1"/>
    <property type="molecule type" value="Genomic_DNA"/>
</dbReference>
<dbReference type="Pfam" id="PF12833">
    <property type="entry name" value="HTH_18"/>
    <property type="match status" value="1"/>
</dbReference>
<evidence type="ECO:0000256" key="3">
    <source>
        <dbReference type="ARBA" id="ARBA00023163"/>
    </source>
</evidence>
<reference evidence="5" key="1">
    <citation type="submission" date="2022-01" db="EMBL/GenBank/DDBJ databases">
        <authorList>
            <person name="Criscuolo A."/>
        </authorList>
    </citation>
    <scope>NUCLEOTIDE SEQUENCE</scope>
    <source>
        <strain evidence="5">CIP111891</strain>
    </source>
</reference>
<feature type="domain" description="HTH araC/xylS-type" evidence="4">
    <location>
        <begin position="175"/>
        <end position="273"/>
    </location>
</feature>
<dbReference type="PANTHER" id="PTHR43280">
    <property type="entry name" value="ARAC-FAMILY TRANSCRIPTIONAL REGULATOR"/>
    <property type="match status" value="1"/>
</dbReference>
<dbReference type="SUPFAM" id="SSF46689">
    <property type="entry name" value="Homeodomain-like"/>
    <property type="match status" value="1"/>
</dbReference>
<protein>
    <submittedName>
        <fullName evidence="5">HTH-type transcriptional activator RhaR</fullName>
    </submittedName>
</protein>
<keyword evidence="1" id="KW-0805">Transcription regulation</keyword>
<evidence type="ECO:0000313" key="6">
    <source>
        <dbReference type="Proteomes" id="UP000838821"/>
    </source>
</evidence>
<evidence type="ECO:0000313" key="5">
    <source>
        <dbReference type="EMBL" id="CAH1199960.1"/>
    </source>
</evidence>
<comment type="caution">
    <text evidence="5">The sequence shown here is derived from an EMBL/GenBank/DDBJ whole genome shotgun (WGS) entry which is preliminary data.</text>
</comment>
<dbReference type="PROSITE" id="PS01124">
    <property type="entry name" value="HTH_ARAC_FAMILY_2"/>
    <property type="match status" value="1"/>
</dbReference>
<dbReference type="Proteomes" id="UP000838821">
    <property type="component" value="Unassembled WGS sequence"/>
</dbReference>
<keyword evidence="3" id="KW-0804">Transcription</keyword>
<dbReference type="Gene3D" id="1.10.10.60">
    <property type="entry name" value="Homeodomain-like"/>
    <property type="match status" value="2"/>
</dbReference>
<evidence type="ECO:0000259" key="4">
    <source>
        <dbReference type="PROSITE" id="PS01124"/>
    </source>
</evidence>
<sequence>MQLQDADQTQPKLLSHMYWREKTAFQLQEDSNEFWVLFAVENGSFSYQIQDHEGTAAFGDLVLCPPGVTFRREVIQPLSFHVMLLQWCDPSGHPLAMETHIPSGKISIQDLNRLSSNYAYLKKWFQHEGNVASSLRQHVVTDLWMLVVEEAYSASPEALSPWTAGITNNKDALISGATQRLHELASSTCIMKDIAMELGLTQVQFTRRFKKSTGMLPIDYLTTLRLQKVQQLLLDSEMTLQQIAGQCGFENEFYLSRVFKKRMHVTPSSYRKLHRL</sequence>
<organism evidence="5 6">
    <name type="scientific">Paenibacillus allorhizoplanae</name>
    <dbReference type="NCBI Taxonomy" id="2905648"/>
    <lineage>
        <taxon>Bacteria</taxon>
        <taxon>Bacillati</taxon>
        <taxon>Bacillota</taxon>
        <taxon>Bacilli</taxon>
        <taxon>Bacillales</taxon>
        <taxon>Paenibacillaceae</taxon>
        <taxon>Paenibacillus</taxon>
    </lineage>
</organism>
<gene>
    <name evidence="5" type="primary">rhaR_27</name>
    <name evidence="5" type="ORF">PAECIP111891_01436</name>
</gene>
<dbReference type="InterPro" id="IPR009057">
    <property type="entry name" value="Homeodomain-like_sf"/>
</dbReference>
<evidence type="ECO:0000256" key="2">
    <source>
        <dbReference type="ARBA" id="ARBA00023125"/>
    </source>
</evidence>
<dbReference type="RefSeq" id="WP_236285888.1">
    <property type="nucleotide sequence ID" value="NZ_CAKMMW010000003.1"/>
</dbReference>
<dbReference type="PANTHER" id="PTHR43280:SF2">
    <property type="entry name" value="HTH-TYPE TRANSCRIPTIONAL REGULATOR EXSA"/>
    <property type="match status" value="1"/>
</dbReference>
<name>A0ABN8G959_9BACL</name>
<keyword evidence="6" id="KW-1185">Reference proteome</keyword>
<accession>A0ABN8G959</accession>
<dbReference type="SMART" id="SM00342">
    <property type="entry name" value="HTH_ARAC"/>
    <property type="match status" value="1"/>
</dbReference>
<proteinExistence type="predicted"/>
<dbReference type="InterPro" id="IPR018060">
    <property type="entry name" value="HTH_AraC"/>
</dbReference>
<keyword evidence="2" id="KW-0238">DNA-binding</keyword>